<dbReference type="EMBL" id="MG604920">
    <property type="protein sequence ID" value="AVV48077.1"/>
    <property type="molecule type" value="Viral_cRNA"/>
</dbReference>
<evidence type="ECO:0000313" key="2">
    <source>
        <dbReference type="EMBL" id="AVV48077.1"/>
    </source>
</evidence>
<protein>
    <submittedName>
        <fullName evidence="2">P3 protein</fullName>
    </submittedName>
</protein>
<accession>A0A2R4K2J0</accession>
<evidence type="ECO:0000256" key="1">
    <source>
        <dbReference type="SAM" id="MobiDB-lite"/>
    </source>
</evidence>
<reference evidence="2" key="1">
    <citation type="journal article" date="2018" name="Front. Microbiol.">
        <title>Identification and Characterization of Wheat Yellow Striate Virus, a Novel Leafhopper-Transmitted Nucleorhabdovirus Infecting Wheat.</title>
        <authorList>
            <person name="Liu Y."/>
            <person name="Du Z."/>
            <person name="Wang H."/>
            <person name="Zhang S."/>
            <person name="Cao M."/>
            <person name="Wang X."/>
        </authorList>
    </citation>
    <scope>NUCLEOTIDE SEQUENCE [LARGE SCALE GENOMIC DNA]</scope>
    <source>
        <strain evidence="2">SX-HC</strain>
    </source>
</reference>
<dbReference type="GeneID" id="65102046"/>
<dbReference type="Proteomes" id="UP000503360">
    <property type="component" value="Segment"/>
</dbReference>
<organism evidence="2">
    <name type="scientific">Wheat yellow striate virus</name>
    <dbReference type="NCBI Taxonomy" id="2152660"/>
    <lineage>
        <taxon>Viruses</taxon>
        <taxon>Riboviria</taxon>
        <taxon>Orthornavirae</taxon>
        <taxon>Negarnaviricota</taxon>
        <taxon>Haploviricotina</taxon>
        <taxon>Monjiviricetes</taxon>
        <taxon>Mononegavirales</taxon>
        <taxon>Rhabdoviridae</taxon>
        <taxon>Betarhabdovirinae</taxon>
        <taxon>Alphanucleorhabdovirus</taxon>
        <taxon>Alphanucleorhabdovirus tritici</taxon>
    </lineage>
</organism>
<sequence>MYSKFTYVSLLYLKTPTEIYSLHSRQPNSEERPKDRKTTSMASEAKNSQKFSFRNTEEEVDLSISKFALFKLKLKQSRVVTMFGNDDKVDPANCYINMTSIKIVTSSVLPESDPRFMVWEMSYKTDEENHKLGQLAWKASYNGSFVIKSTYAMMVVNGDLYTPYTASITTSDGSEIKGVKVNVILNWTPSDVRPSNAKMGGFMSDIYCNNPSNGKTQIPPMVAWYMGKDEQRYCKIINKLATELSSENIYPMMELISSPQTSLNPILNRLISSSLEKGDRDRISQMTKAVGGGMSLNKADISYLKGIIEKKSSSALVTFLMRASTELGVEVYIDG</sequence>
<name>A0A2R4K2J0_9RHAB</name>
<proteinExistence type="predicted"/>
<evidence type="ECO:0000313" key="3">
    <source>
        <dbReference type="Proteomes" id="UP000503360"/>
    </source>
</evidence>
<keyword evidence="3" id="KW-1185">Reference proteome</keyword>
<feature type="region of interest" description="Disordered" evidence="1">
    <location>
        <begin position="23"/>
        <end position="50"/>
    </location>
</feature>
<dbReference type="KEGG" id="vg:65102046"/>
<feature type="compositionally biased region" description="Basic and acidic residues" evidence="1">
    <location>
        <begin position="28"/>
        <end position="38"/>
    </location>
</feature>
<feature type="compositionally biased region" description="Polar residues" evidence="1">
    <location>
        <begin position="39"/>
        <end position="50"/>
    </location>
</feature>
<dbReference type="RefSeq" id="YP_010086814.1">
    <property type="nucleotide sequence ID" value="NC_055484.1"/>
</dbReference>